<dbReference type="PROSITE" id="PS50222">
    <property type="entry name" value="EF_HAND_2"/>
    <property type="match status" value="2"/>
</dbReference>
<dbReference type="PROSITE" id="PS00018">
    <property type="entry name" value="EF_HAND_1"/>
    <property type="match status" value="2"/>
</dbReference>
<dbReference type="EMBL" id="JAODUO010000963">
    <property type="protein sequence ID" value="KAK2172408.1"/>
    <property type="molecule type" value="Genomic_DNA"/>
</dbReference>
<dbReference type="SMART" id="SM00054">
    <property type="entry name" value="EFh"/>
    <property type="match status" value="2"/>
</dbReference>
<dbReference type="Pfam" id="PF13202">
    <property type="entry name" value="EF-hand_5"/>
    <property type="match status" value="1"/>
</dbReference>
<dbReference type="InterPro" id="IPR002048">
    <property type="entry name" value="EF_hand_dom"/>
</dbReference>
<dbReference type="Pfam" id="PF13833">
    <property type="entry name" value="EF-hand_8"/>
    <property type="match status" value="1"/>
</dbReference>
<evidence type="ECO:0000313" key="3">
    <source>
        <dbReference type="EMBL" id="KAK2172408.1"/>
    </source>
</evidence>
<dbReference type="SUPFAM" id="SSF47473">
    <property type="entry name" value="EF-hand"/>
    <property type="match status" value="1"/>
</dbReference>
<name>A0AAD9KL76_RIDPI</name>
<keyword evidence="4" id="KW-1185">Reference proteome</keyword>
<sequence>MSDFWKRKMSTYFHRIDFDKDGAITRADFEGMAKRFMETGKLSPDRQADMLKTLTAVWDKYLSVLGGGNAIQLTQFVESMAKLINDPTMKGVLEGPLPLFFHCVDSNDDHLIDESEYKKFFEILGLDTSLATAAFKAIDTNNDGDISLDEFIEAGTNFFLEQDENCPNSLFWGPLE</sequence>
<evidence type="ECO:0000259" key="2">
    <source>
        <dbReference type="PROSITE" id="PS50222"/>
    </source>
</evidence>
<dbReference type="AlphaFoldDB" id="A0AAD9KL76"/>
<dbReference type="CDD" id="cd00051">
    <property type="entry name" value="EFh"/>
    <property type="match status" value="1"/>
</dbReference>
<reference evidence="3" key="1">
    <citation type="journal article" date="2023" name="Mol. Biol. Evol.">
        <title>Third-Generation Sequencing Reveals the Adaptive Role of the Epigenome in Three Deep-Sea Polychaetes.</title>
        <authorList>
            <person name="Perez M."/>
            <person name="Aroh O."/>
            <person name="Sun Y."/>
            <person name="Lan Y."/>
            <person name="Juniper S.K."/>
            <person name="Young C.R."/>
            <person name="Angers B."/>
            <person name="Qian P.Y."/>
        </authorList>
    </citation>
    <scope>NUCLEOTIDE SEQUENCE</scope>
    <source>
        <strain evidence="3">R07B-5</strain>
    </source>
</reference>
<dbReference type="Gene3D" id="1.10.238.10">
    <property type="entry name" value="EF-hand"/>
    <property type="match status" value="1"/>
</dbReference>
<gene>
    <name evidence="3" type="ORF">NP493_965g00002</name>
</gene>
<dbReference type="InterPro" id="IPR011992">
    <property type="entry name" value="EF-hand-dom_pair"/>
</dbReference>
<feature type="domain" description="EF-hand" evidence="2">
    <location>
        <begin position="126"/>
        <end position="161"/>
    </location>
</feature>
<dbReference type="Proteomes" id="UP001209878">
    <property type="component" value="Unassembled WGS sequence"/>
</dbReference>
<proteinExistence type="predicted"/>
<protein>
    <recommendedName>
        <fullName evidence="2">EF-hand domain-containing protein</fullName>
    </recommendedName>
</protein>
<evidence type="ECO:0000256" key="1">
    <source>
        <dbReference type="ARBA" id="ARBA00022837"/>
    </source>
</evidence>
<dbReference type="InterPro" id="IPR018247">
    <property type="entry name" value="EF_Hand_1_Ca_BS"/>
</dbReference>
<dbReference type="GO" id="GO:0005509">
    <property type="term" value="F:calcium ion binding"/>
    <property type="evidence" value="ECO:0007669"/>
    <property type="project" value="InterPro"/>
</dbReference>
<evidence type="ECO:0000313" key="4">
    <source>
        <dbReference type="Proteomes" id="UP001209878"/>
    </source>
</evidence>
<organism evidence="3 4">
    <name type="scientific">Ridgeia piscesae</name>
    <name type="common">Tubeworm</name>
    <dbReference type="NCBI Taxonomy" id="27915"/>
    <lineage>
        <taxon>Eukaryota</taxon>
        <taxon>Metazoa</taxon>
        <taxon>Spiralia</taxon>
        <taxon>Lophotrochozoa</taxon>
        <taxon>Annelida</taxon>
        <taxon>Polychaeta</taxon>
        <taxon>Sedentaria</taxon>
        <taxon>Canalipalpata</taxon>
        <taxon>Sabellida</taxon>
        <taxon>Siboglinidae</taxon>
        <taxon>Ridgeia</taxon>
    </lineage>
</organism>
<keyword evidence="1" id="KW-0106">Calcium</keyword>
<accession>A0AAD9KL76</accession>
<comment type="caution">
    <text evidence="3">The sequence shown here is derived from an EMBL/GenBank/DDBJ whole genome shotgun (WGS) entry which is preliminary data.</text>
</comment>
<feature type="domain" description="EF-hand" evidence="2">
    <location>
        <begin position="4"/>
        <end position="39"/>
    </location>
</feature>